<evidence type="ECO:0000256" key="1">
    <source>
        <dbReference type="SAM" id="MobiDB-lite"/>
    </source>
</evidence>
<accession>A0ABQ4UIJ5</accession>
<evidence type="ECO:0000313" key="2">
    <source>
        <dbReference type="EMBL" id="GJE67120.1"/>
    </source>
</evidence>
<organism evidence="2 3">
    <name type="scientific">Methylorubrum aminovorans</name>
    <dbReference type="NCBI Taxonomy" id="269069"/>
    <lineage>
        <taxon>Bacteria</taxon>
        <taxon>Pseudomonadati</taxon>
        <taxon>Pseudomonadota</taxon>
        <taxon>Alphaproteobacteria</taxon>
        <taxon>Hyphomicrobiales</taxon>
        <taxon>Methylobacteriaceae</taxon>
        <taxon>Methylorubrum</taxon>
    </lineage>
</organism>
<comment type="caution">
    <text evidence="2">The sequence shown here is derived from an EMBL/GenBank/DDBJ whole genome shotgun (WGS) entry which is preliminary data.</text>
</comment>
<protein>
    <submittedName>
        <fullName evidence="2">Uncharacterized protein</fullName>
    </submittedName>
</protein>
<dbReference type="RefSeq" id="WP_238227483.1">
    <property type="nucleotide sequence ID" value="NZ_BAAADH010000094.1"/>
</dbReference>
<name>A0ABQ4UIJ5_9HYPH</name>
<evidence type="ECO:0000313" key="3">
    <source>
        <dbReference type="Proteomes" id="UP001055039"/>
    </source>
</evidence>
<dbReference type="EMBL" id="BPRC01000022">
    <property type="protein sequence ID" value="GJE67120.1"/>
    <property type="molecule type" value="Genomic_DNA"/>
</dbReference>
<reference evidence="2" key="1">
    <citation type="journal article" date="2021" name="Front. Microbiol.">
        <title>Comprehensive Comparative Genomics and Phenotyping of Methylobacterium Species.</title>
        <authorList>
            <person name="Alessa O."/>
            <person name="Ogura Y."/>
            <person name="Fujitani Y."/>
            <person name="Takami H."/>
            <person name="Hayashi T."/>
            <person name="Sahin N."/>
            <person name="Tani A."/>
        </authorList>
    </citation>
    <scope>NUCLEOTIDE SEQUENCE</scope>
    <source>
        <strain evidence="2">NBRC 15686</strain>
    </source>
</reference>
<dbReference type="Proteomes" id="UP001055039">
    <property type="component" value="Unassembled WGS sequence"/>
</dbReference>
<reference evidence="2" key="2">
    <citation type="submission" date="2021-08" db="EMBL/GenBank/DDBJ databases">
        <authorList>
            <person name="Tani A."/>
            <person name="Ola A."/>
            <person name="Ogura Y."/>
            <person name="Katsura K."/>
            <person name="Hayashi T."/>
        </authorList>
    </citation>
    <scope>NUCLEOTIDE SEQUENCE</scope>
    <source>
        <strain evidence="2">NBRC 15686</strain>
    </source>
</reference>
<proteinExistence type="predicted"/>
<gene>
    <name evidence="2" type="ORF">LNAOJCKE_4346</name>
</gene>
<sequence>MISLNETLLTAAGLFGLGAAAASAGTAELRAIPSFSADDDAPLAEGRDRSPEEAEADDPFFTAVADALREAGYLDS</sequence>
<feature type="region of interest" description="Disordered" evidence="1">
    <location>
        <begin position="37"/>
        <end position="60"/>
    </location>
</feature>
<keyword evidence="3" id="KW-1185">Reference proteome</keyword>